<evidence type="ECO:0000256" key="4">
    <source>
        <dbReference type="ARBA" id="ARBA00022741"/>
    </source>
</evidence>
<dbReference type="GO" id="GO:0015937">
    <property type="term" value="P:coenzyme A biosynthetic process"/>
    <property type="evidence" value="ECO:0007669"/>
    <property type="project" value="UniProtKB-KW"/>
</dbReference>
<accession>A0A7S0S4B0</accession>
<dbReference type="Pfam" id="PF01121">
    <property type="entry name" value="CoaE"/>
    <property type="match status" value="1"/>
</dbReference>
<dbReference type="InterPro" id="IPR027417">
    <property type="entry name" value="P-loop_NTPase"/>
</dbReference>
<keyword evidence="7" id="KW-0173">Coenzyme A biosynthesis</keyword>
<evidence type="ECO:0008006" key="10">
    <source>
        <dbReference type="Google" id="ProtNLM"/>
    </source>
</evidence>
<dbReference type="EMBL" id="HBFB01035498">
    <property type="protein sequence ID" value="CAD8695756.1"/>
    <property type="molecule type" value="Transcribed_RNA"/>
</dbReference>
<dbReference type="SUPFAM" id="SSF52540">
    <property type="entry name" value="P-loop containing nucleoside triphosphate hydrolases"/>
    <property type="match status" value="1"/>
</dbReference>
<evidence type="ECO:0000256" key="1">
    <source>
        <dbReference type="ARBA" id="ARBA00009018"/>
    </source>
</evidence>
<dbReference type="NCBIfam" id="TIGR00152">
    <property type="entry name" value="dephospho-CoA kinase"/>
    <property type="match status" value="1"/>
</dbReference>
<feature type="transmembrane region" description="Helical" evidence="8">
    <location>
        <begin position="204"/>
        <end position="223"/>
    </location>
</feature>
<keyword evidence="5" id="KW-0418">Kinase</keyword>
<dbReference type="AlphaFoldDB" id="A0A7S0S4B0"/>
<keyword evidence="4" id="KW-0547">Nucleotide-binding</keyword>
<evidence type="ECO:0000256" key="6">
    <source>
        <dbReference type="ARBA" id="ARBA00022840"/>
    </source>
</evidence>
<keyword evidence="2" id="KW-0963">Cytoplasm</keyword>
<dbReference type="Gene3D" id="3.40.50.300">
    <property type="entry name" value="P-loop containing nucleotide triphosphate hydrolases"/>
    <property type="match status" value="1"/>
</dbReference>
<evidence type="ECO:0000256" key="8">
    <source>
        <dbReference type="SAM" id="Phobius"/>
    </source>
</evidence>
<organism evidence="9">
    <name type="scientific">Chlamydomonas leiostraca</name>
    <dbReference type="NCBI Taxonomy" id="1034604"/>
    <lineage>
        <taxon>Eukaryota</taxon>
        <taxon>Viridiplantae</taxon>
        <taxon>Chlorophyta</taxon>
        <taxon>core chlorophytes</taxon>
        <taxon>Chlorophyceae</taxon>
        <taxon>CS clade</taxon>
        <taxon>Chlamydomonadales</taxon>
        <taxon>Chlamydomonadaceae</taxon>
        <taxon>Chlamydomonas</taxon>
    </lineage>
</organism>
<dbReference type="GO" id="GO:0004140">
    <property type="term" value="F:dephospho-CoA kinase activity"/>
    <property type="evidence" value="ECO:0007669"/>
    <property type="project" value="InterPro"/>
</dbReference>
<proteinExistence type="inferred from homology"/>
<sequence>MRLVGLTGGIASGKSTTSKLLRREGITVLDCDEIAHAVVRKGRWGWRRVVKEFGQEVLLPDGELDRKKLGQIVFDDASKRKVLNRATHIPVYAELLRQILWSWLLCKWLVVVDMPLLFETGSNKWLKPCVLVYTDQGTQVRRLIARNQLTPEEALKRVNAQMAMDDKLARADEVVDNNGGQEELEKQVVALATRLKSGAQWPGLLWSPVTVGGVLLVLAATLLRGG</sequence>
<dbReference type="PANTHER" id="PTHR10695">
    <property type="entry name" value="DEPHOSPHO-COA KINASE-RELATED"/>
    <property type="match status" value="1"/>
</dbReference>
<keyword evidence="6" id="KW-0067">ATP-binding</keyword>
<keyword evidence="8" id="KW-0472">Membrane</keyword>
<evidence type="ECO:0000256" key="5">
    <source>
        <dbReference type="ARBA" id="ARBA00022777"/>
    </source>
</evidence>
<dbReference type="CDD" id="cd02022">
    <property type="entry name" value="DPCK"/>
    <property type="match status" value="1"/>
</dbReference>
<keyword evidence="8" id="KW-1133">Transmembrane helix</keyword>
<gene>
    <name evidence="9" type="ORF">CLEI1391_LOCUS19942</name>
</gene>
<keyword evidence="3" id="KW-0808">Transferase</keyword>
<dbReference type="HAMAP" id="MF_00376">
    <property type="entry name" value="Dephospho_CoA_kinase"/>
    <property type="match status" value="1"/>
</dbReference>
<dbReference type="GO" id="GO:0005524">
    <property type="term" value="F:ATP binding"/>
    <property type="evidence" value="ECO:0007669"/>
    <property type="project" value="UniProtKB-KW"/>
</dbReference>
<keyword evidence="8" id="KW-0812">Transmembrane</keyword>
<evidence type="ECO:0000256" key="3">
    <source>
        <dbReference type="ARBA" id="ARBA00022679"/>
    </source>
</evidence>
<protein>
    <recommendedName>
        <fullName evidence="10">Dephospho-CoA kinase</fullName>
    </recommendedName>
</protein>
<evidence type="ECO:0000313" key="9">
    <source>
        <dbReference type="EMBL" id="CAD8695756.1"/>
    </source>
</evidence>
<evidence type="ECO:0000256" key="2">
    <source>
        <dbReference type="ARBA" id="ARBA00022490"/>
    </source>
</evidence>
<dbReference type="PANTHER" id="PTHR10695:SF46">
    <property type="entry name" value="BIFUNCTIONAL COENZYME A SYNTHASE-RELATED"/>
    <property type="match status" value="1"/>
</dbReference>
<dbReference type="PROSITE" id="PS51219">
    <property type="entry name" value="DPCK"/>
    <property type="match status" value="1"/>
</dbReference>
<dbReference type="InterPro" id="IPR001977">
    <property type="entry name" value="Depp_CoAkinase"/>
</dbReference>
<comment type="similarity">
    <text evidence="1">Belongs to the CoaE family.</text>
</comment>
<dbReference type="FunFam" id="3.40.50.300:FF:000991">
    <property type="entry name" value="Dephospho-CoA kinase"/>
    <property type="match status" value="1"/>
</dbReference>
<name>A0A7S0S4B0_9CHLO</name>
<evidence type="ECO:0000256" key="7">
    <source>
        <dbReference type="ARBA" id="ARBA00022993"/>
    </source>
</evidence>
<reference evidence="9" key="1">
    <citation type="submission" date="2021-01" db="EMBL/GenBank/DDBJ databases">
        <authorList>
            <person name="Corre E."/>
            <person name="Pelletier E."/>
            <person name="Niang G."/>
            <person name="Scheremetjew M."/>
            <person name="Finn R."/>
            <person name="Kale V."/>
            <person name="Holt S."/>
            <person name="Cochrane G."/>
            <person name="Meng A."/>
            <person name="Brown T."/>
            <person name="Cohen L."/>
        </authorList>
    </citation>
    <scope>NUCLEOTIDE SEQUENCE</scope>
    <source>
        <strain evidence="9">SAG 11-49</strain>
    </source>
</reference>